<comment type="caution">
    <text evidence="1">The sequence shown here is derived from an EMBL/GenBank/DDBJ whole genome shotgun (WGS) entry which is preliminary data.</text>
</comment>
<gene>
    <name evidence="1" type="ORF">HNR42_003367</name>
</gene>
<keyword evidence="2" id="KW-1185">Reference proteome</keyword>
<dbReference type="SUPFAM" id="SSF109604">
    <property type="entry name" value="HD-domain/PDEase-like"/>
    <property type="match status" value="1"/>
</dbReference>
<name>A0A841I2J6_9DEIO</name>
<evidence type="ECO:0008006" key="3">
    <source>
        <dbReference type="Google" id="ProtNLM"/>
    </source>
</evidence>
<protein>
    <recommendedName>
        <fullName evidence="3">HD domain-containing protein</fullName>
    </recommendedName>
</protein>
<evidence type="ECO:0000313" key="2">
    <source>
        <dbReference type="Proteomes" id="UP000569951"/>
    </source>
</evidence>
<evidence type="ECO:0000313" key="1">
    <source>
        <dbReference type="EMBL" id="MBB6099907.1"/>
    </source>
</evidence>
<organism evidence="1 2">
    <name type="scientific">Deinobacterium chartae</name>
    <dbReference type="NCBI Taxonomy" id="521158"/>
    <lineage>
        <taxon>Bacteria</taxon>
        <taxon>Thermotogati</taxon>
        <taxon>Deinococcota</taxon>
        <taxon>Deinococci</taxon>
        <taxon>Deinococcales</taxon>
        <taxon>Deinococcaceae</taxon>
        <taxon>Deinobacterium</taxon>
    </lineage>
</organism>
<proteinExistence type="predicted"/>
<dbReference type="AlphaFoldDB" id="A0A841I2J6"/>
<dbReference type="EMBL" id="JACHHG010000017">
    <property type="protein sequence ID" value="MBB6099907.1"/>
    <property type="molecule type" value="Genomic_DNA"/>
</dbReference>
<accession>A0A841I2J6</accession>
<sequence length="159" mass="18056">MFDFDALRARLIQEFPLGEASIHGPDHWDRVRLIGERLAVRSGADLEVVRLFSVFHDCLRQTDSWDPGHGSRGARRARELNGELFALSEARLRLLTYACDHHTDGEISDDPTIGTCWDADRLELPRVGIVPDPRLLSTEAARDPDTIRWAILLPRPQRP</sequence>
<reference evidence="1 2" key="1">
    <citation type="submission" date="2020-08" db="EMBL/GenBank/DDBJ databases">
        <title>Genomic Encyclopedia of Type Strains, Phase IV (KMG-IV): sequencing the most valuable type-strain genomes for metagenomic binning, comparative biology and taxonomic classification.</title>
        <authorList>
            <person name="Goeker M."/>
        </authorList>
    </citation>
    <scope>NUCLEOTIDE SEQUENCE [LARGE SCALE GENOMIC DNA]</scope>
    <source>
        <strain evidence="1 2">DSM 21458</strain>
    </source>
</reference>
<dbReference type="Gene3D" id="1.10.3210.10">
    <property type="entry name" value="Hypothetical protein af1432"/>
    <property type="match status" value="1"/>
</dbReference>
<dbReference type="Proteomes" id="UP000569951">
    <property type="component" value="Unassembled WGS sequence"/>
</dbReference>
<dbReference type="RefSeq" id="WP_183988648.1">
    <property type="nucleotide sequence ID" value="NZ_JACHHG010000017.1"/>
</dbReference>